<dbReference type="InterPro" id="IPR038763">
    <property type="entry name" value="DHH_sf"/>
</dbReference>
<dbReference type="NCBIfam" id="TIGR00644">
    <property type="entry name" value="recJ"/>
    <property type="match status" value="1"/>
</dbReference>
<dbReference type="InterPro" id="IPR041122">
    <property type="entry name" value="RecJ_OB"/>
</dbReference>
<dbReference type="GO" id="GO:0006310">
    <property type="term" value="P:DNA recombination"/>
    <property type="evidence" value="ECO:0007669"/>
    <property type="project" value="InterPro"/>
</dbReference>
<dbReference type="GO" id="GO:0008409">
    <property type="term" value="F:5'-3' exonuclease activity"/>
    <property type="evidence" value="ECO:0007669"/>
    <property type="project" value="InterPro"/>
</dbReference>
<dbReference type="Proteomes" id="UP001055804">
    <property type="component" value="Unassembled WGS sequence"/>
</dbReference>
<feature type="domain" description="DDH" evidence="6">
    <location>
        <begin position="102"/>
        <end position="261"/>
    </location>
</feature>
<evidence type="ECO:0000256" key="1">
    <source>
        <dbReference type="ARBA" id="ARBA00005915"/>
    </source>
</evidence>
<dbReference type="Gene3D" id="3.10.310.30">
    <property type="match status" value="1"/>
</dbReference>
<evidence type="ECO:0000256" key="2">
    <source>
        <dbReference type="ARBA" id="ARBA00019841"/>
    </source>
</evidence>
<proteinExistence type="inferred from homology"/>
<evidence type="ECO:0000313" key="10">
    <source>
        <dbReference type="Proteomes" id="UP001055804"/>
    </source>
</evidence>
<dbReference type="InterPro" id="IPR003156">
    <property type="entry name" value="DHHA1_dom"/>
</dbReference>
<evidence type="ECO:0000313" key="9">
    <source>
        <dbReference type="EMBL" id="MCP1336051.1"/>
    </source>
</evidence>
<dbReference type="InterPro" id="IPR051673">
    <property type="entry name" value="SSDNA_exonuclease_RecJ"/>
</dbReference>
<dbReference type="InterPro" id="IPR004610">
    <property type="entry name" value="RecJ"/>
</dbReference>
<feature type="domain" description="DHHA1" evidence="7">
    <location>
        <begin position="380"/>
        <end position="473"/>
    </location>
</feature>
<dbReference type="Pfam" id="PF17768">
    <property type="entry name" value="RecJ_OB"/>
    <property type="match status" value="1"/>
</dbReference>
<evidence type="ECO:0000259" key="8">
    <source>
        <dbReference type="Pfam" id="PF17768"/>
    </source>
</evidence>
<organism evidence="9 10">
    <name type="scientific">Futiania mangrovi</name>
    <dbReference type="NCBI Taxonomy" id="2959716"/>
    <lineage>
        <taxon>Bacteria</taxon>
        <taxon>Pseudomonadati</taxon>
        <taxon>Pseudomonadota</taxon>
        <taxon>Alphaproteobacteria</taxon>
        <taxon>Futianiales</taxon>
        <taxon>Futianiaceae</taxon>
        <taxon>Futiania</taxon>
    </lineage>
</organism>
<dbReference type="PANTHER" id="PTHR30255">
    <property type="entry name" value="SINGLE-STRANDED-DNA-SPECIFIC EXONUCLEASE RECJ"/>
    <property type="match status" value="1"/>
</dbReference>
<evidence type="ECO:0000256" key="5">
    <source>
        <dbReference type="ARBA" id="ARBA00022839"/>
    </source>
</evidence>
<dbReference type="Gene3D" id="3.90.1640.30">
    <property type="match status" value="1"/>
</dbReference>
<feature type="domain" description="RecJ OB" evidence="8">
    <location>
        <begin position="488"/>
        <end position="597"/>
    </location>
</feature>
<keyword evidence="5 9" id="KW-0269">Exonuclease</keyword>
<dbReference type="SUPFAM" id="SSF64182">
    <property type="entry name" value="DHH phosphoesterases"/>
    <property type="match status" value="1"/>
</dbReference>
<dbReference type="AlphaFoldDB" id="A0A9J6PE73"/>
<dbReference type="EMBL" id="JAMZFT010000001">
    <property type="protein sequence ID" value="MCP1336051.1"/>
    <property type="molecule type" value="Genomic_DNA"/>
</dbReference>
<dbReference type="GO" id="GO:0003676">
    <property type="term" value="F:nucleic acid binding"/>
    <property type="evidence" value="ECO:0007669"/>
    <property type="project" value="InterPro"/>
</dbReference>
<dbReference type="Pfam" id="PF01368">
    <property type="entry name" value="DHH"/>
    <property type="match status" value="1"/>
</dbReference>
<accession>A0A9J6PE73</accession>
<gene>
    <name evidence="9" type="primary">recJ</name>
    <name evidence="9" type="ORF">NJQ99_06515</name>
</gene>
<name>A0A9J6PE73_9PROT</name>
<keyword evidence="3" id="KW-0540">Nuclease</keyword>
<reference evidence="9" key="1">
    <citation type="submission" date="2022-06" db="EMBL/GenBank/DDBJ databases">
        <title>Isolation and Genomics of Futiania mangrovii gen. nov., sp. nov., a Rare and Metabolically-versatile member in the Class Alphaproteobacteria.</title>
        <authorList>
            <person name="Liu L."/>
            <person name="Huang W.-C."/>
            <person name="Pan J."/>
            <person name="Li J."/>
            <person name="Huang Y."/>
            <person name="Du H."/>
            <person name="Liu Y."/>
            <person name="Li M."/>
        </authorList>
    </citation>
    <scope>NUCLEOTIDE SEQUENCE</scope>
    <source>
        <strain evidence="9">FT118</strain>
    </source>
</reference>
<dbReference type="InterPro" id="IPR001667">
    <property type="entry name" value="DDH_dom"/>
</dbReference>
<dbReference type="PANTHER" id="PTHR30255:SF2">
    <property type="entry name" value="SINGLE-STRANDED-DNA-SPECIFIC EXONUCLEASE RECJ"/>
    <property type="match status" value="1"/>
</dbReference>
<evidence type="ECO:0000259" key="6">
    <source>
        <dbReference type="Pfam" id="PF01368"/>
    </source>
</evidence>
<dbReference type="GO" id="GO:0006281">
    <property type="term" value="P:DNA repair"/>
    <property type="evidence" value="ECO:0007669"/>
    <property type="project" value="InterPro"/>
</dbReference>
<evidence type="ECO:0000256" key="4">
    <source>
        <dbReference type="ARBA" id="ARBA00022801"/>
    </source>
</evidence>
<protein>
    <recommendedName>
        <fullName evidence="2">Single-stranded-DNA-specific exonuclease RecJ</fullName>
    </recommendedName>
</protein>
<comment type="caution">
    <text evidence="9">The sequence shown here is derived from an EMBL/GenBank/DDBJ whole genome shotgun (WGS) entry which is preliminary data.</text>
</comment>
<sequence>MTDTISGAAPGADISALGVARSLTGRRWVHRADCDRTALAIAQTAGVPEVIGRVLAGRGVSPASAERYLAPSLREDLPDPSLIADMDAGAVRLADAVEAGEKVGIFGDYDVDGATSSALLVRLLRLLGTPVAVHIPDRLAEGYGPNLPALLALKEKGASLVVTVDCGAAAHEVLGAARDAGLDIVVSDHHQTGDAPLPVLAHINPNRPDCGSGLGQLAAVGVTFLLAVALVRELRGRGWFDRSGRPVPDLVQLLDLVALGTVADVVPLTGPNRALVVRGLQIMARRGNAGLAALADVAKLRQRPDCYHLGFLLGPRVNAGGRVGRPDAGSRLLALDDPQEAAAIACDLDAWNRERKEIEAAVLDAALARAEISGADAVPVVTVAGEGWHPGVIGIVASRLKERYGRPAIVIGMENGMGKGSGRSIAGVDLGRAVRAAADEGLLVAGGGHAMAAGLTVAEHALDAFSAFLADRLAADVEAARADAALHIDGAVALGGATADLVDLLEKAGPYGAGNPQPRLAFTGVRIAHLSVMGEAHLRLSLADSSGTRVKGVAFRAVGEALGKALEEARGTHLHIAGKLRRDDWKGADAVEIQIDDVALAEA</sequence>
<keyword evidence="10" id="KW-1185">Reference proteome</keyword>
<keyword evidence="4" id="KW-0378">Hydrolase</keyword>
<dbReference type="Pfam" id="PF02272">
    <property type="entry name" value="DHHA1"/>
    <property type="match status" value="1"/>
</dbReference>
<evidence type="ECO:0000256" key="3">
    <source>
        <dbReference type="ARBA" id="ARBA00022722"/>
    </source>
</evidence>
<evidence type="ECO:0000259" key="7">
    <source>
        <dbReference type="Pfam" id="PF02272"/>
    </source>
</evidence>
<comment type="similarity">
    <text evidence="1">Belongs to the RecJ family.</text>
</comment>